<reference evidence="1 2" key="1">
    <citation type="submission" date="2018-12" db="EMBL/GenBank/DDBJ databases">
        <title>Vibrio sp. isolated from China Sea.</title>
        <authorList>
            <person name="Li Y."/>
        </authorList>
    </citation>
    <scope>NUCLEOTIDE SEQUENCE [LARGE SCALE GENOMIC DNA]</scope>
    <source>
        <strain evidence="1 2">BEI207</strain>
    </source>
</reference>
<evidence type="ECO:0000313" key="2">
    <source>
        <dbReference type="Proteomes" id="UP000268973"/>
    </source>
</evidence>
<dbReference type="Proteomes" id="UP000268973">
    <property type="component" value="Unassembled WGS sequence"/>
</dbReference>
<gene>
    <name evidence="1" type="ORF">EJ063_01610</name>
</gene>
<evidence type="ECO:0000313" key="1">
    <source>
        <dbReference type="EMBL" id="RTZ17505.1"/>
    </source>
</evidence>
<protein>
    <submittedName>
        <fullName evidence="1">Type III effector</fullName>
    </submittedName>
</protein>
<accession>A0A3S0ML12</accession>
<proteinExistence type="predicted"/>
<dbReference type="OrthoDB" id="9790826at2"/>
<keyword evidence="2" id="KW-1185">Reference proteome</keyword>
<dbReference type="RefSeq" id="WP_126572261.1">
    <property type="nucleotide sequence ID" value="NZ_RXZH01000001.1"/>
</dbReference>
<organism evidence="1 2">
    <name type="scientific">Vibrio aquaticus</name>
    <dbReference type="NCBI Taxonomy" id="2496559"/>
    <lineage>
        <taxon>Bacteria</taxon>
        <taxon>Pseudomonadati</taxon>
        <taxon>Pseudomonadota</taxon>
        <taxon>Gammaproteobacteria</taxon>
        <taxon>Vibrionales</taxon>
        <taxon>Vibrionaceae</taxon>
        <taxon>Vibrio</taxon>
    </lineage>
</organism>
<dbReference type="InterPro" id="IPR038604">
    <property type="entry name" value="HopJ_sf"/>
</dbReference>
<dbReference type="Gene3D" id="3.20.160.10">
    <property type="entry name" value="vpa0580 domain like"/>
    <property type="match status" value="1"/>
</dbReference>
<comment type="caution">
    <text evidence="1">The sequence shown here is derived from an EMBL/GenBank/DDBJ whole genome shotgun (WGS) entry which is preliminary data.</text>
</comment>
<dbReference type="EMBL" id="RXZH01000001">
    <property type="protein sequence ID" value="RTZ17505.1"/>
    <property type="molecule type" value="Genomic_DNA"/>
</dbReference>
<sequence length="115" mass="12499">MELTAFLSALAANPQDVQFEEAIAAIEANYEFSPTAFTNGDTANGANQNNGSCKIFAFGQLNKLSEEATLACFGRFYREDVLGHPDGDDHANIRNFIKFGWQGVKFEGEALTAKA</sequence>
<name>A0A3S0ML12_9VIBR</name>
<dbReference type="AlphaFoldDB" id="A0A3S0ML12"/>
<dbReference type="InterPro" id="IPR014984">
    <property type="entry name" value="HopJ"/>
</dbReference>
<dbReference type="Pfam" id="PF08888">
    <property type="entry name" value="HopJ"/>
    <property type="match status" value="1"/>
</dbReference>